<dbReference type="SUPFAM" id="SSF53474">
    <property type="entry name" value="alpha/beta-Hydrolases"/>
    <property type="match status" value="1"/>
</dbReference>
<dbReference type="AlphaFoldDB" id="A0A226EV05"/>
<dbReference type="InterPro" id="IPR029058">
    <property type="entry name" value="AB_hydrolase_fold"/>
</dbReference>
<keyword evidence="3" id="KW-1185">Reference proteome</keyword>
<proteinExistence type="predicted"/>
<feature type="transmembrane region" description="Helical" evidence="1">
    <location>
        <begin position="51"/>
        <end position="70"/>
    </location>
</feature>
<dbReference type="EMBL" id="LNIX01000001">
    <property type="protein sequence ID" value="OXA61455.1"/>
    <property type="molecule type" value="Genomic_DNA"/>
</dbReference>
<accession>A0A226EV05</accession>
<organism evidence="2 3">
    <name type="scientific">Folsomia candida</name>
    <name type="common">Springtail</name>
    <dbReference type="NCBI Taxonomy" id="158441"/>
    <lineage>
        <taxon>Eukaryota</taxon>
        <taxon>Metazoa</taxon>
        <taxon>Ecdysozoa</taxon>
        <taxon>Arthropoda</taxon>
        <taxon>Hexapoda</taxon>
        <taxon>Collembola</taxon>
        <taxon>Entomobryomorpha</taxon>
        <taxon>Isotomoidea</taxon>
        <taxon>Isotomidae</taxon>
        <taxon>Proisotominae</taxon>
        <taxon>Folsomia</taxon>
    </lineage>
</organism>
<dbReference type="OrthoDB" id="10264969at2759"/>
<comment type="caution">
    <text evidence="2">The sequence shown here is derived from an EMBL/GenBank/DDBJ whole genome shotgun (WGS) entry which is preliminary data.</text>
</comment>
<dbReference type="Gene3D" id="3.40.50.1820">
    <property type="entry name" value="alpha/beta hydrolase"/>
    <property type="match status" value="1"/>
</dbReference>
<sequence length="415" mass="47197">MQLHCFVNKIIISIVFILTYTGFQLPIVFAYPEPEPGSTYKSLGHYNTDRYITISGISAGGAFSMMLSFIHSSFIKGAGIFAGAPFPIALVALEKFWNFGNFSAMTTWTDHLAHKGWIDDPYKNMRNNLGAFIYHGSADQIVPKFYSEMNLRQFEHYGVPRTKNMISKVPSGHCYPINATGGSEFDYRLCSIGLYNAVCACGYAGIYDMFSFLYQDKYIAPTYEPGTSGHLFKFNQDEFFDSGSAKKHGFYPHGYAYVPFRCRPETGIKCRLHFAFQGCSQSLLDLWVFKKPPSFILETGYLEVADANDIIMVFPLSWIDPKNMGLNLFGCFDIYSHTDPFRIKFATRWGYQPLAVKRMFEKVAFGKIFSRDEFPIAESEKLDYKNTKTFGEKLTLRYVKQALMETLRAVGQLGN</sequence>
<keyword evidence="1" id="KW-0472">Membrane</keyword>
<feature type="transmembrane region" description="Helical" evidence="1">
    <location>
        <begin position="12"/>
        <end position="31"/>
    </location>
</feature>
<reference evidence="2 3" key="1">
    <citation type="submission" date="2015-12" db="EMBL/GenBank/DDBJ databases">
        <title>The genome of Folsomia candida.</title>
        <authorList>
            <person name="Faddeeva A."/>
            <person name="Derks M.F."/>
            <person name="Anvar Y."/>
            <person name="Smit S."/>
            <person name="Van Straalen N."/>
            <person name="Roelofs D."/>
        </authorList>
    </citation>
    <scope>NUCLEOTIDE SEQUENCE [LARGE SCALE GENOMIC DNA]</scope>
    <source>
        <strain evidence="2 3">VU population</strain>
        <tissue evidence="2">Whole body</tissue>
    </source>
</reference>
<protein>
    <submittedName>
        <fullName evidence="2">Uncharacterized protein</fullName>
    </submittedName>
</protein>
<keyword evidence="1" id="KW-0812">Transmembrane</keyword>
<evidence type="ECO:0000313" key="2">
    <source>
        <dbReference type="EMBL" id="OXA61455.1"/>
    </source>
</evidence>
<gene>
    <name evidence="2" type="ORF">Fcan01_00563</name>
</gene>
<evidence type="ECO:0000256" key="1">
    <source>
        <dbReference type="SAM" id="Phobius"/>
    </source>
</evidence>
<dbReference type="Proteomes" id="UP000198287">
    <property type="component" value="Unassembled WGS sequence"/>
</dbReference>
<evidence type="ECO:0000313" key="3">
    <source>
        <dbReference type="Proteomes" id="UP000198287"/>
    </source>
</evidence>
<keyword evidence="1" id="KW-1133">Transmembrane helix</keyword>
<name>A0A226EV05_FOLCA</name>